<dbReference type="EMBL" id="FNIL01000002">
    <property type="protein sequence ID" value="SDN58977.1"/>
    <property type="molecule type" value="Genomic_DNA"/>
</dbReference>
<dbReference type="AlphaFoldDB" id="A0A1H0CM45"/>
<dbReference type="RefSeq" id="WP_090841376.1">
    <property type="nucleotide sequence ID" value="NZ_FNIL01000002.1"/>
</dbReference>
<dbReference type="Pfam" id="PF11104">
    <property type="entry name" value="PilM_2"/>
    <property type="match status" value="1"/>
</dbReference>
<dbReference type="InterPro" id="IPR005883">
    <property type="entry name" value="PilM"/>
</dbReference>
<organism evidence="1 2">
    <name type="scientific">Alkalicoccus daliensis</name>
    <dbReference type="NCBI Taxonomy" id="745820"/>
    <lineage>
        <taxon>Bacteria</taxon>
        <taxon>Bacillati</taxon>
        <taxon>Bacillota</taxon>
        <taxon>Bacilli</taxon>
        <taxon>Bacillales</taxon>
        <taxon>Bacillaceae</taxon>
        <taxon>Alkalicoccus</taxon>
    </lineage>
</organism>
<proteinExistence type="predicted"/>
<accession>A0A1H0CM45</accession>
<dbReference type="STRING" id="745820.SAMN04488053_102156"/>
<keyword evidence="2" id="KW-1185">Reference proteome</keyword>
<dbReference type="OrthoDB" id="2690797at2"/>
<dbReference type="Gene3D" id="3.30.420.40">
    <property type="match status" value="2"/>
</dbReference>
<name>A0A1H0CM45_9BACI</name>
<sequence>MAIQLGNKTQHALLLSDHVIRYARVKGRKLDGVEIIEERYLPQGVFAQGEVKEVETLLTILSECVEKWKLRNQKVVFSIPDSLSLVRRHEVPLNIAEASITGHLYMELGESLHLPLEQPVFDWHEIGRTAEYRDLLIFAAPEPAVTTLARLMREVRLKPVAADISPLSLYRLYDKMYNTEEKIHTMFLQMAPSYMQVSIFEEELPLVIRTMNFQLDASQWQVTEDASEPLVWQGAEEDIRSSWQDTLEELSKLLNFYQYNYQQGKARVDKIVVTGDHPYAGHFVKDVKQRLELPVSTFAESDWVTKDNEEIPSKYYAVIGLALKKEV</sequence>
<reference evidence="2" key="1">
    <citation type="submission" date="2016-10" db="EMBL/GenBank/DDBJ databases">
        <authorList>
            <person name="Varghese N."/>
            <person name="Submissions S."/>
        </authorList>
    </citation>
    <scope>NUCLEOTIDE SEQUENCE [LARGE SCALE GENOMIC DNA]</scope>
    <source>
        <strain evidence="2">CGMCC 1.10369</strain>
    </source>
</reference>
<dbReference type="Proteomes" id="UP000198778">
    <property type="component" value="Unassembled WGS sequence"/>
</dbReference>
<evidence type="ECO:0000313" key="2">
    <source>
        <dbReference type="Proteomes" id="UP000198778"/>
    </source>
</evidence>
<dbReference type="Gene3D" id="3.30.1490.300">
    <property type="match status" value="1"/>
</dbReference>
<protein>
    <submittedName>
        <fullName evidence="1">Type IV pilus assembly protein PilM</fullName>
    </submittedName>
</protein>
<gene>
    <name evidence="1" type="ORF">SAMN04488053_102156</name>
</gene>
<evidence type="ECO:0000313" key="1">
    <source>
        <dbReference type="EMBL" id="SDN58977.1"/>
    </source>
</evidence>